<reference evidence="1" key="1">
    <citation type="journal article" date="2014" name="Front. Microbiol.">
        <title>High frequency of phylogenetically diverse reductive dehalogenase-homologous genes in deep subseafloor sedimentary metagenomes.</title>
        <authorList>
            <person name="Kawai M."/>
            <person name="Futagami T."/>
            <person name="Toyoda A."/>
            <person name="Takaki Y."/>
            <person name="Nishi S."/>
            <person name="Hori S."/>
            <person name="Arai W."/>
            <person name="Tsubouchi T."/>
            <person name="Morono Y."/>
            <person name="Uchiyama I."/>
            <person name="Ito T."/>
            <person name="Fujiyama A."/>
            <person name="Inagaki F."/>
            <person name="Takami H."/>
        </authorList>
    </citation>
    <scope>NUCLEOTIDE SEQUENCE</scope>
    <source>
        <strain evidence="1">Expedition CK06-06</strain>
    </source>
</reference>
<protein>
    <recommendedName>
        <fullName evidence="2">Phage tail collar domain-containing protein</fullName>
    </recommendedName>
</protein>
<gene>
    <name evidence="1" type="ORF">S03H2_51492</name>
</gene>
<evidence type="ECO:0008006" key="2">
    <source>
        <dbReference type="Google" id="ProtNLM"/>
    </source>
</evidence>
<dbReference type="AlphaFoldDB" id="X1HU59"/>
<sequence>MFEPPYRVKNMMPGMIMIWHGTRESIPSGWHECNGEMGTPDLRNRFVRGVYDPYEPGTLGGISSHQHDFTVDEHSHTIPEGTGLMAGTDYALETSLDPATGTTDLFLAYPPHIMLCYIMKL</sequence>
<accession>X1HU59</accession>
<organism evidence="1">
    <name type="scientific">marine sediment metagenome</name>
    <dbReference type="NCBI Taxonomy" id="412755"/>
    <lineage>
        <taxon>unclassified sequences</taxon>
        <taxon>metagenomes</taxon>
        <taxon>ecological metagenomes</taxon>
    </lineage>
</organism>
<dbReference type="EMBL" id="BARU01032670">
    <property type="protein sequence ID" value="GAH73706.1"/>
    <property type="molecule type" value="Genomic_DNA"/>
</dbReference>
<evidence type="ECO:0000313" key="1">
    <source>
        <dbReference type="EMBL" id="GAH73706.1"/>
    </source>
</evidence>
<dbReference type="CDD" id="cd22641">
    <property type="entry name" value="C24-like"/>
    <property type="match status" value="1"/>
</dbReference>
<name>X1HU59_9ZZZZ</name>
<dbReference type="SUPFAM" id="SSF88874">
    <property type="entry name" value="Receptor-binding domain of short tail fibre protein gp12"/>
    <property type="match status" value="1"/>
</dbReference>
<proteinExistence type="predicted"/>
<comment type="caution">
    <text evidence="1">The sequence shown here is derived from an EMBL/GenBank/DDBJ whole genome shotgun (WGS) entry which is preliminary data.</text>
</comment>